<reference evidence="1" key="2">
    <citation type="submission" date="2020-03" db="EMBL/GenBank/DDBJ databases">
        <authorList>
            <person name="Fu F.-F."/>
            <person name="Chen J."/>
        </authorList>
    </citation>
    <scope>NUCLEOTIDE SEQUENCE</scope>
    <source>
        <strain evidence="1">Lc1</strain>
    </source>
</reference>
<dbReference type="GeneID" id="69013448"/>
<protein>
    <submittedName>
        <fullName evidence="1">Uncharacterized protein</fullName>
    </submittedName>
</protein>
<proteinExistence type="predicted"/>
<dbReference type="EMBL" id="WVTB01000019">
    <property type="protein sequence ID" value="KAF3808441.1"/>
    <property type="molecule type" value="Genomic_DNA"/>
</dbReference>
<organism evidence="1 2">
    <name type="scientific">Colletotrichum gloeosporioides</name>
    <name type="common">Anthracnose fungus</name>
    <name type="synonym">Glomerella cingulata</name>
    <dbReference type="NCBI Taxonomy" id="474922"/>
    <lineage>
        <taxon>Eukaryota</taxon>
        <taxon>Fungi</taxon>
        <taxon>Dikarya</taxon>
        <taxon>Ascomycota</taxon>
        <taxon>Pezizomycotina</taxon>
        <taxon>Sordariomycetes</taxon>
        <taxon>Hypocreomycetidae</taxon>
        <taxon>Glomerellales</taxon>
        <taxon>Glomerellaceae</taxon>
        <taxon>Colletotrichum</taxon>
        <taxon>Colletotrichum gloeosporioides species complex</taxon>
    </lineage>
</organism>
<name>A0A8H4CR95_COLGL</name>
<gene>
    <name evidence="1" type="ORF">GCG54_00006299</name>
</gene>
<evidence type="ECO:0000313" key="2">
    <source>
        <dbReference type="Proteomes" id="UP000613401"/>
    </source>
</evidence>
<dbReference type="AlphaFoldDB" id="A0A8H4CR95"/>
<dbReference type="RefSeq" id="XP_045267600.1">
    <property type="nucleotide sequence ID" value="XM_045406308.1"/>
</dbReference>
<sequence length="132" mass="14589">MTTRKGKAWTYRVAGIPFGTSTQALIDRYFDRDDQSDLTVRSLCPNAACPEGKNDDPRKSRIKVSREFVGFTPLFVPPAGTPIVADIIAVTGLAGNAYGSWAHDENEMWLRDSLQFTAPNARILTYGYVSKS</sequence>
<dbReference type="Proteomes" id="UP000613401">
    <property type="component" value="Unassembled WGS sequence"/>
</dbReference>
<evidence type="ECO:0000313" key="1">
    <source>
        <dbReference type="EMBL" id="KAF3808441.1"/>
    </source>
</evidence>
<keyword evidence="2" id="KW-1185">Reference proteome</keyword>
<accession>A0A8H4CR95</accession>
<comment type="caution">
    <text evidence="1">The sequence shown here is derived from an EMBL/GenBank/DDBJ whole genome shotgun (WGS) entry which is preliminary data.</text>
</comment>
<reference evidence="1" key="1">
    <citation type="journal article" date="2020" name="Phytopathology">
        <title>Genome sequence and comparative analysis of Colletotrichum gloeosporioides isolated from Liriodendron leaves.</title>
        <authorList>
            <person name="Fu F.F."/>
            <person name="Hao Z."/>
            <person name="Wang P."/>
            <person name="Lu Y."/>
            <person name="Xue L.J."/>
            <person name="Wei G."/>
            <person name="Tian Y."/>
            <person name="Baishi H."/>
            <person name="Xu H."/>
            <person name="Shi J."/>
            <person name="Cheng T."/>
            <person name="Wang G."/>
            <person name="Yi Y."/>
            <person name="Chen J."/>
        </authorList>
    </citation>
    <scope>NUCLEOTIDE SEQUENCE</scope>
    <source>
        <strain evidence="1">Lc1</strain>
    </source>
</reference>